<gene>
    <name evidence="2" type="ORF">NS226_11460</name>
</gene>
<evidence type="ECO:0000313" key="3">
    <source>
        <dbReference type="Proteomes" id="UP000078272"/>
    </source>
</evidence>
<accession>A0A175R8B9</accession>
<comment type="caution">
    <text evidence="2">The sequence shown here is derived from an EMBL/GenBank/DDBJ whole genome shotgun (WGS) entry which is preliminary data.</text>
</comment>
<organism evidence="2 3">
    <name type="scientific">Aureimonas ureilytica</name>
    <dbReference type="NCBI Taxonomy" id="401562"/>
    <lineage>
        <taxon>Bacteria</taxon>
        <taxon>Pseudomonadati</taxon>
        <taxon>Pseudomonadota</taxon>
        <taxon>Alphaproteobacteria</taxon>
        <taxon>Hyphomicrobiales</taxon>
        <taxon>Aurantimonadaceae</taxon>
        <taxon>Aureimonas</taxon>
    </lineage>
</organism>
<dbReference type="OrthoDB" id="9986389at2"/>
<dbReference type="PATRIC" id="fig|401562.3.peg.1814"/>
<dbReference type="EMBL" id="LDPZ01000022">
    <property type="protein sequence ID" value="KTQ95465.1"/>
    <property type="molecule type" value="Genomic_DNA"/>
</dbReference>
<sequence>MWLRLARPPYRIASTLFALMALVAIDFVTSPASFAQASASLTLAFEVGETPVDDHAASPANGHSSEPGSTPADEPHSLDALAVHPWRPATRPGTSFRQARTSPRLTPVLGGPDRPPPRAHPAFRSEASEIV</sequence>
<name>A0A175R8B9_9HYPH</name>
<evidence type="ECO:0000256" key="1">
    <source>
        <dbReference type="SAM" id="MobiDB-lite"/>
    </source>
</evidence>
<feature type="region of interest" description="Disordered" evidence="1">
    <location>
        <begin position="52"/>
        <end position="131"/>
    </location>
</feature>
<dbReference type="AlphaFoldDB" id="A0A175R8B9"/>
<protein>
    <submittedName>
        <fullName evidence="2">Uncharacterized protein</fullName>
    </submittedName>
</protein>
<proteinExistence type="predicted"/>
<evidence type="ECO:0000313" key="2">
    <source>
        <dbReference type="EMBL" id="KTQ95465.1"/>
    </source>
</evidence>
<dbReference type="STRING" id="401562.NS365_15355"/>
<feature type="compositionally biased region" description="Polar residues" evidence="1">
    <location>
        <begin position="92"/>
        <end position="104"/>
    </location>
</feature>
<dbReference type="Proteomes" id="UP000078272">
    <property type="component" value="Unassembled WGS sequence"/>
</dbReference>
<dbReference type="RefSeq" id="WP_058635097.1">
    <property type="nucleotide sequence ID" value="NZ_LDPZ01000022.1"/>
</dbReference>
<reference evidence="2 3" key="1">
    <citation type="journal article" date="2016" name="Front. Microbiol.">
        <title>Genomic Resource of Rice Seed Associated Bacteria.</title>
        <authorList>
            <person name="Midha S."/>
            <person name="Bansal K."/>
            <person name="Sharma S."/>
            <person name="Kumar N."/>
            <person name="Patil P.P."/>
            <person name="Chaudhry V."/>
            <person name="Patil P.B."/>
        </authorList>
    </citation>
    <scope>NUCLEOTIDE SEQUENCE [LARGE SCALE GENOMIC DNA]</scope>
    <source>
        <strain evidence="2 3">NS226</strain>
    </source>
</reference>